<evidence type="ECO:0000259" key="6">
    <source>
        <dbReference type="Pfam" id="PF07980"/>
    </source>
</evidence>
<evidence type="ECO:0000256" key="5">
    <source>
        <dbReference type="ARBA" id="ARBA00023237"/>
    </source>
</evidence>
<feature type="domain" description="RagB/SusD" evidence="6">
    <location>
        <begin position="377"/>
        <end position="537"/>
    </location>
</feature>
<comment type="subcellular location">
    <subcellularLocation>
        <location evidence="1">Cell outer membrane</location>
    </subcellularLocation>
</comment>
<name>A0A1H2BZV2_MUCMA</name>
<accession>A0A1H2BZV2</accession>
<reference evidence="7 8" key="1">
    <citation type="submission" date="2016-10" db="EMBL/GenBank/DDBJ databases">
        <authorList>
            <person name="de Groot N.N."/>
        </authorList>
    </citation>
    <scope>NUCLEOTIDE SEQUENCE [LARGE SCALE GENOMIC DNA]</scope>
    <source>
        <strain evidence="7 8">MP1X4</strain>
    </source>
</reference>
<proteinExistence type="inferred from homology"/>
<dbReference type="GO" id="GO:0009279">
    <property type="term" value="C:cell outer membrane"/>
    <property type="evidence" value="ECO:0007669"/>
    <property type="project" value="UniProtKB-SubCell"/>
</dbReference>
<gene>
    <name evidence="7" type="ORF">SAMN05216490_4499</name>
</gene>
<evidence type="ECO:0000256" key="2">
    <source>
        <dbReference type="ARBA" id="ARBA00006275"/>
    </source>
</evidence>
<dbReference type="CDD" id="cd08977">
    <property type="entry name" value="SusD"/>
    <property type="match status" value="1"/>
</dbReference>
<dbReference type="EMBL" id="LT629740">
    <property type="protein sequence ID" value="SDT63788.1"/>
    <property type="molecule type" value="Genomic_DNA"/>
</dbReference>
<evidence type="ECO:0000313" key="8">
    <source>
        <dbReference type="Proteomes" id="UP000199679"/>
    </source>
</evidence>
<evidence type="ECO:0000256" key="1">
    <source>
        <dbReference type="ARBA" id="ARBA00004442"/>
    </source>
</evidence>
<keyword evidence="4" id="KW-0472">Membrane</keyword>
<dbReference type="Gene3D" id="1.10.3780.10">
    <property type="entry name" value="SusD-like"/>
    <property type="match status" value="1"/>
</dbReference>
<evidence type="ECO:0000313" key="7">
    <source>
        <dbReference type="EMBL" id="SDT63788.1"/>
    </source>
</evidence>
<dbReference type="STRING" id="652787.SAMN05216490_4499"/>
<keyword evidence="3" id="KW-0732">Signal</keyword>
<organism evidence="7 8">
    <name type="scientific">Mucilaginibacter mallensis</name>
    <dbReference type="NCBI Taxonomy" id="652787"/>
    <lineage>
        <taxon>Bacteria</taxon>
        <taxon>Pseudomonadati</taxon>
        <taxon>Bacteroidota</taxon>
        <taxon>Sphingobacteriia</taxon>
        <taxon>Sphingobacteriales</taxon>
        <taxon>Sphingobacteriaceae</taxon>
        <taxon>Mucilaginibacter</taxon>
    </lineage>
</organism>
<dbReference type="InterPro" id="IPR011990">
    <property type="entry name" value="TPR-like_helical_dom_sf"/>
</dbReference>
<dbReference type="Gene3D" id="1.25.40.390">
    <property type="match status" value="1"/>
</dbReference>
<dbReference type="SUPFAM" id="SSF48452">
    <property type="entry name" value="TPR-like"/>
    <property type="match status" value="1"/>
</dbReference>
<protein>
    <submittedName>
        <fullName evidence="7">Starch-binding associating with outer membrane</fullName>
    </submittedName>
</protein>
<evidence type="ECO:0000256" key="3">
    <source>
        <dbReference type="ARBA" id="ARBA00022729"/>
    </source>
</evidence>
<keyword evidence="5" id="KW-0998">Cell outer membrane</keyword>
<keyword evidence="8" id="KW-1185">Reference proteome</keyword>
<sequence length="537" mass="58930">MLLVTGLILTGSLISCDKNKILSPNYKVTSQQVYSTFTGYTQVMAKIYGAFALTGNQGPSGLPDIQGIDEGTSDFFRLNFYAQELPTDEAVLAWGDPGVPDFHNMNWSSSNLILLGLYDRCLYQITLCNDFIRNSTPAMVASHGITGTNATTVAEYVAEARFLRAYQYANLMDLFARPPFATEANAVGSIIPNQITRAALFTYVESELKAIDPLMAAPMKNQYGRADQGAVWALLARIYLNAGVYTGTTRYADAITYSSKVIAAGYSLIDNYDNLFLADNDKNTTENIFSIEYDGNTIQGYGGTTFMTHAPVGGTMPASLYGVTGGWDGLRVTSNLVNLFPADTVTSLQGNLKHFPNLGNPDTRAEFWSNKQSLAITDVTNFAQGYAVNKWRNVTSAGVQGTNVNYSDVDEPLFRLPEQYFIYAEAVLRGGTGGDAGTALGYINKIRERAYGPGKGDIGQTDLNLQFILDERARELYWEGFRRTDLIRYGQFTTGTYLWPLKGGVAGGTSVEDFRNIYPIPDQDRAVNKNLTQNPGY</sequence>
<comment type="similarity">
    <text evidence="2">Belongs to the SusD family.</text>
</comment>
<dbReference type="AlphaFoldDB" id="A0A1H2BZV2"/>
<evidence type="ECO:0000256" key="4">
    <source>
        <dbReference type="ARBA" id="ARBA00023136"/>
    </source>
</evidence>
<dbReference type="InterPro" id="IPR012944">
    <property type="entry name" value="SusD_RagB_dom"/>
</dbReference>
<dbReference type="Proteomes" id="UP000199679">
    <property type="component" value="Chromosome I"/>
</dbReference>
<dbReference type="Gene3D" id="1.25.40.10">
    <property type="entry name" value="Tetratricopeptide repeat domain"/>
    <property type="match status" value="1"/>
</dbReference>
<dbReference type="Pfam" id="PF07980">
    <property type="entry name" value="SusD_RagB"/>
    <property type="match status" value="1"/>
</dbReference>